<reference evidence="1" key="1">
    <citation type="submission" date="2018-11" db="EMBL/GenBank/DDBJ databases">
        <authorList>
            <person name="Grassa J C."/>
        </authorList>
    </citation>
    <scope>NUCLEOTIDE SEQUENCE [LARGE SCALE GENOMIC DNA]</scope>
</reference>
<proteinExistence type="predicted"/>
<dbReference type="Proteomes" id="UP000596661">
    <property type="component" value="Chromosome 1"/>
</dbReference>
<sequence length="270" mass="30349">MARMKRSRRFLDKYGLHVAQFIRAKLTMPKSKNLDKVRGGKYRCRCTPFQYLGTEALAPSMVVTKSSCTSTMRILASSFVTHLRSGIGKFLLYITLSMMMKEVAFLIKLLASFSSVGRIPCSTYCAIRVIYDGVLSISSKSLLMFPLPRYLMGTTLRVSESIVLASLASEFAFAFCSRGTCWMELCLSWVHKSLALLNELRLQCIVSSKSLWSNHDESNTRTLLIGGSIYKEFIGMSSVLLSYSLKCVDLIFTNHGIVFFKANTFGNEVY</sequence>
<name>A0A803NJ78_CANSA</name>
<accession>A0A803NJ78</accession>
<dbReference type="AlphaFoldDB" id="A0A803NJ78"/>
<evidence type="ECO:0000313" key="2">
    <source>
        <dbReference type="Proteomes" id="UP000596661"/>
    </source>
</evidence>
<evidence type="ECO:0000313" key="1">
    <source>
        <dbReference type="EnsemblPlants" id="cds.evm.model.01.1967"/>
    </source>
</evidence>
<dbReference type="EMBL" id="UZAU01000054">
    <property type="status" value="NOT_ANNOTATED_CDS"/>
    <property type="molecule type" value="Genomic_DNA"/>
</dbReference>
<organism evidence="1 2">
    <name type="scientific">Cannabis sativa</name>
    <name type="common">Hemp</name>
    <name type="synonym">Marijuana</name>
    <dbReference type="NCBI Taxonomy" id="3483"/>
    <lineage>
        <taxon>Eukaryota</taxon>
        <taxon>Viridiplantae</taxon>
        <taxon>Streptophyta</taxon>
        <taxon>Embryophyta</taxon>
        <taxon>Tracheophyta</taxon>
        <taxon>Spermatophyta</taxon>
        <taxon>Magnoliopsida</taxon>
        <taxon>eudicotyledons</taxon>
        <taxon>Gunneridae</taxon>
        <taxon>Pentapetalae</taxon>
        <taxon>rosids</taxon>
        <taxon>fabids</taxon>
        <taxon>Rosales</taxon>
        <taxon>Cannabaceae</taxon>
        <taxon>Cannabis</taxon>
    </lineage>
</organism>
<protein>
    <submittedName>
        <fullName evidence="1">Uncharacterized protein</fullName>
    </submittedName>
</protein>
<dbReference type="EnsemblPlants" id="evm.model.01.1967">
    <property type="protein sequence ID" value="cds.evm.model.01.1967"/>
    <property type="gene ID" value="evm.TU.01.1967"/>
</dbReference>
<keyword evidence="2" id="KW-1185">Reference proteome</keyword>
<reference evidence="1" key="2">
    <citation type="submission" date="2021-03" db="UniProtKB">
        <authorList>
            <consortium name="EnsemblPlants"/>
        </authorList>
    </citation>
    <scope>IDENTIFICATION</scope>
</reference>
<dbReference type="Gramene" id="evm.model.01.1967">
    <property type="protein sequence ID" value="cds.evm.model.01.1967"/>
    <property type="gene ID" value="evm.TU.01.1967"/>
</dbReference>